<gene>
    <name evidence="6" type="ORF">SAMN05421508_106171</name>
</gene>
<evidence type="ECO:0000256" key="1">
    <source>
        <dbReference type="ARBA" id="ARBA00023015"/>
    </source>
</evidence>
<dbReference type="SUPFAM" id="SSF48008">
    <property type="entry name" value="GntR ligand-binding domain-like"/>
    <property type="match status" value="1"/>
</dbReference>
<evidence type="ECO:0000256" key="4">
    <source>
        <dbReference type="SAM" id="MobiDB-lite"/>
    </source>
</evidence>
<dbReference type="InterPro" id="IPR008920">
    <property type="entry name" value="TF_FadR/GntR_C"/>
</dbReference>
<reference evidence="6 7" key="1">
    <citation type="submission" date="2017-09" db="EMBL/GenBank/DDBJ databases">
        <authorList>
            <person name="Ehlers B."/>
            <person name="Leendertz F.H."/>
        </authorList>
    </citation>
    <scope>NUCLEOTIDE SEQUENCE [LARGE SCALE GENOMIC DNA]</scope>
    <source>
        <strain evidence="6 7">USBA 140</strain>
    </source>
</reference>
<keyword evidence="2" id="KW-0238">DNA-binding</keyword>
<sequence>MPASPPPTGTTARDLGNQVAERLAVDLFAGRYPPGDLLPKETELCDTFGVSRPSVRSGLQILVSLGIVRRISGHGTVVEEYREWNILDPLVTRWMAQHAAPNPQFMAEIFEFRHATEPFISAVAARKATARDLLAMEEAFQGMERMVGAVGTGATDDAGKSFSDYDVEFHAAIYRATHNLVWAQLAHILRPSIMLVVRTSNETAEELQDSLGRHRHLMECIRLRRPDDAFEAARSVMARTAFDLHLQDAGEADDPVLAHWKKALLPEGQSAAPGAPAPAPVPIKRKTRATTGKDQEES</sequence>
<dbReference type="Pfam" id="PF00392">
    <property type="entry name" value="GntR"/>
    <property type="match status" value="1"/>
</dbReference>
<dbReference type="PRINTS" id="PR00035">
    <property type="entry name" value="HTHGNTR"/>
</dbReference>
<dbReference type="Gene3D" id="1.10.10.10">
    <property type="entry name" value="Winged helix-like DNA-binding domain superfamily/Winged helix DNA-binding domain"/>
    <property type="match status" value="1"/>
</dbReference>
<evidence type="ECO:0000259" key="5">
    <source>
        <dbReference type="PROSITE" id="PS50949"/>
    </source>
</evidence>
<evidence type="ECO:0000256" key="3">
    <source>
        <dbReference type="ARBA" id="ARBA00023163"/>
    </source>
</evidence>
<dbReference type="EMBL" id="OCNJ01000006">
    <property type="protein sequence ID" value="SOD96939.1"/>
    <property type="molecule type" value="Genomic_DNA"/>
</dbReference>
<dbReference type="Proteomes" id="UP000219621">
    <property type="component" value="Unassembled WGS sequence"/>
</dbReference>
<accession>A0A286GPD6</accession>
<dbReference type="InterPro" id="IPR011711">
    <property type="entry name" value="GntR_C"/>
</dbReference>
<name>A0A286GPD6_9PROT</name>
<dbReference type="OrthoDB" id="9809707at2"/>
<keyword evidence="7" id="KW-1185">Reference proteome</keyword>
<dbReference type="SMART" id="SM00345">
    <property type="entry name" value="HTH_GNTR"/>
    <property type="match status" value="1"/>
</dbReference>
<protein>
    <submittedName>
        <fullName evidence="6">Transcriptional regulator, GntR family</fullName>
    </submittedName>
</protein>
<organism evidence="6 7">
    <name type="scientific">Caenispirillum bisanense</name>
    <dbReference type="NCBI Taxonomy" id="414052"/>
    <lineage>
        <taxon>Bacteria</taxon>
        <taxon>Pseudomonadati</taxon>
        <taxon>Pseudomonadota</taxon>
        <taxon>Alphaproteobacteria</taxon>
        <taxon>Rhodospirillales</taxon>
        <taxon>Novispirillaceae</taxon>
        <taxon>Caenispirillum</taxon>
    </lineage>
</organism>
<dbReference type="PANTHER" id="PTHR43537:SF44">
    <property type="entry name" value="GNTR FAMILY REGULATORY PROTEIN"/>
    <property type="match status" value="1"/>
</dbReference>
<dbReference type="InterPro" id="IPR036388">
    <property type="entry name" value="WH-like_DNA-bd_sf"/>
</dbReference>
<dbReference type="RefSeq" id="WP_097279941.1">
    <property type="nucleotide sequence ID" value="NZ_OCNJ01000006.1"/>
</dbReference>
<feature type="domain" description="HTH gntR-type" evidence="5">
    <location>
        <begin position="13"/>
        <end position="81"/>
    </location>
</feature>
<evidence type="ECO:0000313" key="6">
    <source>
        <dbReference type="EMBL" id="SOD96939.1"/>
    </source>
</evidence>
<dbReference type="InterPro" id="IPR000524">
    <property type="entry name" value="Tscrpt_reg_HTH_GntR"/>
</dbReference>
<dbReference type="GO" id="GO:0003700">
    <property type="term" value="F:DNA-binding transcription factor activity"/>
    <property type="evidence" value="ECO:0007669"/>
    <property type="project" value="InterPro"/>
</dbReference>
<dbReference type="SMART" id="SM00895">
    <property type="entry name" value="FCD"/>
    <property type="match status" value="1"/>
</dbReference>
<dbReference type="InterPro" id="IPR036390">
    <property type="entry name" value="WH_DNA-bd_sf"/>
</dbReference>
<dbReference type="PANTHER" id="PTHR43537">
    <property type="entry name" value="TRANSCRIPTIONAL REGULATOR, GNTR FAMILY"/>
    <property type="match status" value="1"/>
</dbReference>
<dbReference type="Gene3D" id="1.20.120.530">
    <property type="entry name" value="GntR ligand-binding domain-like"/>
    <property type="match status" value="1"/>
</dbReference>
<dbReference type="GO" id="GO:0003677">
    <property type="term" value="F:DNA binding"/>
    <property type="evidence" value="ECO:0007669"/>
    <property type="project" value="UniProtKB-KW"/>
</dbReference>
<dbReference type="Pfam" id="PF07729">
    <property type="entry name" value="FCD"/>
    <property type="match status" value="1"/>
</dbReference>
<evidence type="ECO:0000313" key="7">
    <source>
        <dbReference type="Proteomes" id="UP000219621"/>
    </source>
</evidence>
<dbReference type="AlphaFoldDB" id="A0A286GPD6"/>
<keyword evidence="1" id="KW-0805">Transcription regulation</keyword>
<evidence type="ECO:0000256" key="2">
    <source>
        <dbReference type="ARBA" id="ARBA00023125"/>
    </source>
</evidence>
<dbReference type="PROSITE" id="PS50949">
    <property type="entry name" value="HTH_GNTR"/>
    <property type="match status" value="1"/>
</dbReference>
<keyword evidence="3" id="KW-0804">Transcription</keyword>
<proteinExistence type="predicted"/>
<dbReference type="CDD" id="cd07377">
    <property type="entry name" value="WHTH_GntR"/>
    <property type="match status" value="1"/>
</dbReference>
<feature type="region of interest" description="Disordered" evidence="4">
    <location>
        <begin position="267"/>
        <end position="298"/>
    </location>
</feature>
<dbReference type="SUPFAM" id="SSF46785">
    <property type="entry name" value="Winged helix' DNA-binding domain"/>
    <property type="match status" value="1"/>
</dbReference>